<sequence length="529" mass="60781">MVVVSSRGLEPHRTPMPSMLDYFKMRLSPGTRHKNQVFPCQMPYTLGLQLRLLKPTTAGKVFLVNNSPILSMLLHEKIFKVGSQAVKSAESPTEAQGQNIDALPEMEQPAEPTSETEEQNICELPQADESTSGEVEPALGAEEQEDQALEDKWPDWMSDTSSVYTFTVTILDKVLSSGGQHPIVNFGNFNCVSESENPIPPEYEAGTEFLNAALKQAPSPRPNTPSTADTRYQPHEDPLDFIKTRLTEKNLEKNRKACMPSIPILPRFYHFMKNPRHPDPCQMPYDRNGTPLGCWDGCPDCEVWPSDYGSRIWLVNNWFETYFTPHEMDMCDFLKNPSHPSLKYPEPDPNDDDDGNVTVDKREHDEDFLMGAEGPDDFPGFKWLYDNEPEDTHQDVVTLLAQYMQLWECIHADGGRYGFDYYYGERCNAIMNEYEPHVLPNVGFGAEDKMHVLRYPGIDDMSKPIWHTSGSPWPMQCDYNTRVEYTRKEYNRKMLMFRGQDEARQRYIQQVREAARYEYVQKGHVEEAQ</sequence>
<feature type="compositionally biased region" description="Polar residues" evidence="1">
    <location>
        <begin position="90"/>
        <end position="99"/>
    </location>
</feature>
<comment type="caution">
    <text evidence="2">The sequence shown here is derived from an EMBL/GenBank/DDBJ whole genome shotgun (WGS) entry which is preliminary data.</text>
</comment>
<feature type="region of interest" description="Disordered" evidence="1">
    <location>
        <begin position="89"/>
        <end position="148"/>
    </location>
</feature>
<evidence type="ECO:0000256" key="1">
    <source>
        <dbReference type="SAM" id="MobiDB-lite"/>
    </source>
</evidence>
<organism evidence="2 3">
    <name type="scientific">Talaromyces amestolkiae</name>
    <dbReference type="NCBI Taxonomy" id="1196081"/>
    <lineage>
        <taxon>Eukaryota</taxon>
        <taxon>Fungi</taxon>
        <taxon>Dikarya</taxon>
        <taxon>Ascomycota</taxon>
        <taxon>Pezizomycotina</taxon>
        <taxon>Eurotiomycetes</taxon>
        <taxon>Eurotiomycetidae</taxon>
        <taxon>Eurotiales</taxon>
        <taxon>Trichocomaceae</taxon>
        <taxon>Talaromyces</taxon>
        <taxon>Talaromyces sect. Talaromyces</taxon>
    </lineage>
</organism>
<dbReference type="EMBL" id="MIKG01000002">
    <property type="protein sequence ID" value="RAO65633.1"/>
    <property type="molecule type" value="Genomic_DNA"/>
</dbReference>
<name>A0A364KQ24_TALAM</name>
<dbReference type="GeneID" id="63790862"/>
<dbReference type="AlphaFoldDB" id="A0A364KQ24"/>
<dbReference type="RefSeq" id="XP_040730150.1">
    <property type="nucleotide sequence ID" value="XM_040873704.1"/>
</dbReference>
<accession>A0A364KQ24</accession>
<evidence type="ECO:0000313" key="3">
    <source>
        <dbReference type="Proteomes" id="UP000249363"/>
    </source>
</evidence>
<evidence type="ECO:0000313" key="2">
    <source>
        <dbReference type="EMBL" id="RAO65633.1"/>
    </source>
</evidence>
<feature type="region of interest" description="Disordered" evidence="1">
    <location>
        <begin position="216"/>
        <end position="235"/>
    </location>
</feature>
<reference evidence="2 3" key="1">
    <citation type="journal article" date="2017" name="Biotechnol. Biofuels">
        <title>Differential beta-glucosidase expression as a function of carbon source availability in Talaromyces amestolkiae: a genomic and proteomic approach.</title>
        <authorList>
            <person name="de Eugenio L.I."/>
            <person name="Mendez-Liter J.A."/>
            <person name="Nieto-Dominguez M."/>
            <person name="Alonso L."/>
            <person name="Gil-Munoz J."/>
            <person name="Barriuso J."/>
            <person name="Prieto A."/>
            <person name="Martinez M.J."/>
        </authorList>
    </citation>
    <scope>NUCLEOTIDE SEQUENCE [LARGE SCALE GENOMIC DNA]</scope>
    <source>
        <strain evidence="2 3">CIB</strain>
    </source>
</reference>
<gene>
    <name evidence="2" type="ORF">BHQ10_001645</name>
</gene>
<proteinExistence type="predicted"/>
<dbReference type="OrthoDB" id="4226191at2759"/>
<dbReference type="Proteomes" id="UP000249363">
    <property type="component" value="Unassembled WGS sequence"/>
</dbReference>
<protein>
    <submittedName>
        <fullName evidence="2">Uncharacterized protein</fullName>
    </submittedName>
</protein>
<keyword evidence="3" id="KW-1185">Reference proteome</keyword>